<keyword evidence="4" id="KW-1185">Reference proteome</keyword>
<evidence type="ECO:0000313" key="4">
    <source>
        <dbReference type="Proteomes" id="UP001397290"/>
    </source>
</evidence>
<feature type="region of interest" description="Disordered" evidence="1">
    <location>
        <begin position="60"/>
        <end position="127"/>
    </location>
</feature>
<reference evidence="3 4" key="1">
    <citation type="submission" date="2020-02" db="EMBL/GenBank/DDBJ databases">
        <title>Comparative genomics of the hypocrealean fungal genus Beauvera.</title>
        <authorList>
            <person name="Showalter D.N."/>
            <person name="Bushley K.E."/>
            <person name="Rehner S.A."/>
        </authorList>
    </citation>
    <scope>NUCLEOTIDE SEQUENCE [LARGE SCALE GENOMIC DNA]</scope>
    <source>
        <strain evidence="3 4">ARSEF4384</strain>
    </source>
</reference>
<dbReference type="Proteomes" id="UP001397290">
    <property type="component" value="Unassembled WGS sequence"/>
</dbReference>
<comment type="caution">
    <text evidence="3">The sequence shown here is derived from an EMBL/GenBank/DDBJ whole genome shotgun (WGS) entry which is preliminary data.</text>
</comment>
<keyword evidence="2" id="KW-0732">Signal</keyword>
<accession>A0AAW0RVP7</accession>
<gene>
    <name evidence="3" type="ORF">G3M48_003176</name>
</gene>
<name>A0AAW0RVP7_9HYPO</name>
<organism evidence="3 4">
    <name type="scientific">Beauveria asiatica</name>
    <dbReference type="NCBI Taxonomy" id="1069075"/>
    <lineage>
        <taxon>Eukaryota</taxon>
        <taxon>Fungi</taxon>
        <taxon>Dikarya</taxon>
        <taxon>Ascomycota</taxon>
        <taxon>Pezizomycotina</taxon>
        <taxon>Sordariomycetes</taxon>
        <taxon>Hypocreomycetidae</taxon>
        <taxon>Hypocreales</taxon>
        <taxon>Cordycipitaceae</taxon>
        <taxon>Beauveria</taxon>
    </lineage>
</organism>
<evidence type="ECO:0000256" key="2">
    <source>
        <dbReference type="SAM" id="SignalP"/>
    </source>
</evidence>
<proteinExistence type="predicted"/>
<protein>
    <recommendedName>
        <fullName evidence="5">GPI anchored protein</fullName>
    </recommendedName>
</protein>
<evidence type="ECO:0000256" key="1">
    <source>
        <dbReference type="SAM" id="MobiDB-lite"/>
    </source>
</evidence>
<feature type="signal peptide" evidence="2">
    <location>
        <begin position="1"/>
        <end position="18"/>
    </location>
</feature>
<feature type="compositionally biased region" description="Polar residues" evidence="1">
    <location>
        <begin position="93"/>
        <end position="125"/>
    </location>
</feature>
<evidence type="ECO:0000313" key="3">
    <source>
        <dbReference type="EMBL" id="KAK8146384.1"/>
    </source>
</evidence>
<evidence type="ECO:0008006" key="5">
    <source>
        <dbReference type="Google" id="ProtNLM"/>
    </source>
</evidence>
<dbReference type="AlphaFoldDB" id="A0AAW0RVP7"/>
<feature type="chain" id="PRO_5043564583" description="GPI anchored protein" evidence="2">
    <location>
        <begin position="19"/>
        <end position="154"/>
    </location>
</feature>
<dbReference type="EMBL" id="JAAHCF010000213">
    <property type="protein sequence ID" value="KAK8146384.1"/>
    <property type="molecule type" value="Genomic_DNA"/>
</dbReference>
<sequence>MRVLQIFVTASLAMVANAGIPGDGDGALPSSLSLASSPSSLPVATAIGVSASSEPIPTNNATVVASSHSPQTAAGPANHSATHTAGMFLRPGSSDQDMAANNSPAQSTATPETTSHANATSSKSADATGGAILPQMQGSMVGLLGFCIMSLMLL</sequence>
<feature type="compositionally biased region" description="Polar residues" evidence="1">
    <location>
        <begin position="60"/>
        <end position="72"/>
    </location>
</feature>